<dbReference type="PANTHER" id="PTHR42990:SF1">
    <property type="entry name" value="AAA+ ATPASE DOMAIN-CONTAINING PROTEIN"/>
    <property type="match status" value="1"/>
</dbReference>
<dbReference type="OrthoDB" id="9768467at2"/>
<keyword evidence="2" id="KW-1185">Reference proteome</keyword>
<sequence length="271" mass="31205">MEIYNSNADLSRRAVTYNLQGLSFREFLNFENDLNLEPVILEEILRNHQDISGSIVAQIKILPEFKKYLEYGYYPFYKEGLKVYPIRLQNVVNTILENDLPAVENIEYNTVYKIKKMLMIIASLVPFSPNIAKLSAEIETNRANTVRYLDYLQKAGLTINLLSSKKGISLMNKPDKVYLDNTNLQYALSLSGVNEGNLRETFFANQIKALHHLRTSQQGDFVVNDKYTFEVGGVNKRFDQIKNIKDSFVVTDNTETGFGNRIPLWLFGLMY</sequence>
<gene>
    <name evidence="1" type="ORF">SAMN02927937_02396</name>
</gene>
<evidence type="ECO:0000313" key="1">
    <source>
        <dbReference type="EMBL" id="SEH96032.1"/>
    </source>
</evidence>
<accession>A0A1H6M4A9</accession>
<protein>
    <recommendedName>
        <fullName evidence="3">ATP-binding protein</fullName>
    </recommendedName>
</protein>
<organism evidence="1 2">
    <name type="scientific">Paenimyroides marinum</name>
    <dbReference type="NCBI Taxonomy" id="1159016"/>
    <lineage>
        <taxon>Bacteria</taxon>
        <taxon>Pseudomonadati</taxon>
        <taxon>Bacteroidota</taxon>
        <taxon>Flavobacteriia</taxon>
        <taxon>Flavobacteriales</taxon>
        <taxon>Flavobacteriaceae</taxon>
        <taxon>Paenimyroides</taxon>
    </lineage>
</organism>
<dbReference type="STRING" id="1159016.SAMN02927937_02396"/>
<proteinExistence type="predicted"/>
<dbReference type="Proteomes" id="UP000199634">
    <property type="component" value="Unassembled WGS sequence"/>
</dbReference>
<evidence type="ECO:0008006" key="3">
    <source>
        <dbReference type="Google" id="ProtNLM"/>
    </source>
</evidence>
<dbReference type="RefSeq" id="WP_091101270.1">
    <property type="nucleotide sequence ID" value="NZ_FNXE01000040.1"/>
</dbReference>
<dbReference type="EMBL" id="FNXE01000040">
    <property type="protein sequence ID" value="SEH96032.1"/>
    <property type="molecule type" value="Genomic_DNA"/>
</dbReference>
<evidence type="ECO:0000313" key="2">
    <source>
        <dbReference type="Proteomes" id="UP000199634"/>
    </source>
</evidence>
<dbReference type="PANTHER" id="PTHR42990">
    <property type="entry name" value="ATPASE"/>
    <property type="match status" value="1"/>
</dbReference>
<name>A0A1H6M4A9_9FLAO</name>
<dbReference type="AlphaFoldDB" id="A0A1H6M4A9"/>
<reference evidence="1 2" key="1">
    <citation type="submission" date="2016-10" db="EMBL/GenBank/DDBJ databases">
        <authorList>
            <person name="de Groot N.N."/>
        </authorList>
    </citation>
    <scope>NUCLEOTIDE SEQUENCE [LARGE SCALE GENOMIC DNA]</scope>
    <source>
        <strain evidence="1 2">CGMCC 1.10825</strain>
    </source>
</reference>